<dbReference type="Pfam" id="PF13424">
    <property type="entry name" value="TPR_12"/>
    <property type="match status" value="1"/>
</dbReference>
<protein>
    <recommendedName>
        <fullName evidence="3">Tetratricopeptide repeat protein</fullName>
    </recommendedName>
</protein>
<dbReference type="Gene3D" id="1.25.40.10">
    <property type="entry name" value="Tetratricopeptide repeat domain"/>
    <property type="match status" value="1"/>
</dbReference>
<dbReference type="InterPro" id="IPR011990">
    <property type="entry name" value="TPR-like_helical_dom_sf"/>
</dbReference>
<dbReference type="Proteomes" id="UP000503840">
    <property type="component" value="Unassembled WGS sequence"/>
</dbReference>
<evidence type="ECO:0000313" key="2">
    <source>
        <dbReference type="Proteomes" id="UP000503840"/>
    </source>
</evidence>
<accession>A0A7J0BNB5</accession>
<reference evidence="1 2" key="1">
    <citation type="submission" date="2020-05" db="EMBL/GenBank/DDBJ databases">
        <title>Draft genome sequence of Desulfovibrio sp. strain HN2T.</title>
        <authorList>
            <person name="Ueno A."/>
            <person name="Tamazawa S."/>
            <person name="Tamamura S."/>
            <person name="Murakami T."/>
            <person name="Kiyama T."/>
            <person name="Inomata H."/>
            <person name="Amano Y."/>
            <person name="Miyakawa K."/>
            <person name="Tamaki H."/>
            <person name="Naganuma T."/>
            <person name="Kaneko K."/>
        </authorList>
    </citation>
    <scope>NUCLEOTIDE SEQUENCE [LARGE SCALE GENOMIC DNA]</scope>
    <source>
        <strain evidence="1 2">HN2</strain>
    </source>
</reference>
<evidence type="ECO:0000313" key="1">
    <source>
        <dbReference type="EMBL" id="GFM35213.1"/>
    </source>
</evidence>
<name>A0A7J0BNB5_9BACT</name>
<proteinExistence type="predicted"/>
<gene>
    <name evidence="1" type="ORF">DSM101010T_35780</name>
</gene>
<keyword evidence="2" id="KW-1185">Reference proteome</keyword>
<dbReference type="SUPFAM" id="SSF48452">
    <property type="entry name" value="TPR-like"/>
    <property type="match status" value="1"/>
</dbReference>
<sequence>MCAAKVIGSLNTQGMQAMARGDFMNAEFMLHQALRKANALGAEGYTAKIQNNLALIFAAQGKNPQATELFAAALEVLERRTGGNNRLCDSIRRNLAAVSGHAENKAAHAA</sequence>
<dbReference type="AlphaFoldDB" id="A0A7J0BNB5"/>
<evidence type="ECO:0008006" key="3">
    <source>
        <dbReference type="Google" id="ProtNLM"/>
    </source>
</evidence>
<dbReference type="EMBL" id="BLVO01000016">
    <property type="protein sequence ID" value="GFM35213.1"/>
    <property type="molecule type" value="Genomic_DNA"/>
</dbReference>
<dbReference type="RefSeq" id="WP_174406832.1">
    <property type="nucleotide sequence ID" value="NZ_BLVO01000016.1"/>
</dbReference>
<comment type="caution">
    <text evidence="1">The sequence shown here is derived from an EMBL/GenBank/DDBJ whole genome shotgun (WGS) entry which is preliminary data.</text>
</comment>
<organism evidence="1 2">
    <name type="scientific">Desulfovibrio subterraneus</name>
    <dbReference type="NCBI Taxonomy" id="2718620"/>
    <lineage>
        <taxon>Bacteria</taxon>
        <taxon>Pseudomonadati</taxon>
        <taxon>Thermodesulfobacteriota</taxon>
        <taxon>Desulfovibrionia</taxon>
        <taxon>Desulfovibrionales</taxon>
        <taxon>Desulfovibrionaceae</taxon>
        <taxon>Desulfovibrio</taxon>
    </lineage>
</organism>